<keyword evidence="2" id="KW-1185">Reference proteome</keyword>
<dbReference type="EMBL" id="JAAHBU010000404">
    <property type="protein sequence ID" value="NER66175.1"/>
    <property type="molecule type" value="Genomic_DNA"/>
</dbReference>
<proteinExistence type="predicted"/>
<dbReference type="AlphaFoldDB" id="A0A6B3NSG1"/>
<evidence type="ECO:0000313" key="2">
    <source>
        <dbReference type="Proteomes" id="UP000482634"/>
    </source>
</evidence>
<dbReference type="Proteomes" id="UP000482634">
    <property type="component" value="Unassembled WGS sequence"/>
</dbReference>
<accession>A0A6B3NSG1</accession>
<dbReference type="RefSeq" id="WP_163949807.1">
    <property type="nucleotide sequence ID" value="NZ_JAAHBU010000404.1"/>
</dbReference>
<reference evidence="1 2" key="1">
    <citation type="submission" date="2020-02" db="EMBL/GenBank/DDBJ databases">
        <title>Broccoli isolated Pseudomonas sp.</title>
        <authorList>
            <person name="Fujikawa T."/>
            <person name="Sawada H."/>
        </authorList>
    </citation>
    <scope>NUCLEOTIDE SEQUENCE [LARGE SCALE GENOMIC DNA]</scope>
    <source>
        <strain evidence="1 2">MAFF212427</strain>
    </source>
</reference>
<name>A0A6B3NSG1_9PSED</name>
<evidence type="ECO:0000313" key="1">
    <source>
        <dbReference type="EMBL" id="NER66175.1"/>
    </source>
</evidence>
<evidence type="ECO:0008006" key="3">
    <source>
        <dbReference type="Google" id="ProtNLM"/>
    </source>
</evidence>
<sequence>MPSTFPTDLMLDYYAQYCEQWIALPVELLDARPTGPCLWLGGYLGLMQRLHHTPDVIGDLDLGVLRRARRATACGLAVQCDIRELPFHRCFKRILVPGCVSAYLLDDHAVTRAAASLASALDRRGGNTLWLDAYLRDDILDSDYFNGQRTLHLLGQTWHLQASSRLLSQQPWVFEASLCFTTPGNAPVHLSFLQRAFHESELIALLHAQGFVTQHSQHANGRLGLLLERTSTYGWPGQVNFAATEHGRFDDRGLQAGC</sequence>
<comment type="caution">
    <text evidence="1">The sequence shown here is derived from an EMBL/GenBank/DDBJ whole genome shotgun (WGS) entry which is preliminary data.</text>
</comment>
<protein>
    <recommendedName>
        <fullName evidence="3">Class I SAM-dependent methyltransferase</fullName>
    </recommendedName>
</protein>
<organism evidence="1 2">
    <name type="scientific">Pseudomonas brassicae</name>
    <dbReference type="NCBI Taxonomy" id="2708063"/>
    <lineage>
        <taxon>Bacteria</taxon>
        <taxon>Pseudomonadati</taxon>
        <taxon>Pseudomonadota</taxon>
        <taxon>Gammaproteobacteria</taxon>
        <taxon>Pseudomonadales</taxon>
        <taxon>Pseudomonadaceae</taxon>
        <taxon>Pseudomonas</taxon>
    </lineage>
</organism>
<gene>
    <name evidence="1" type="ORF">G3436_22860</name>
</gene>